<keyword evidence="2" id="KW-0472">Membrane</keyword>
<feature type="transmembrane region" description="Helical" evidence="2">
    <location>
        <begin position="21"/>
        <end position="41"/>
    </location>
</feature>
<gene>
    <name evidence="4" type="ORF">S01H1_18142</name>
</gene>
<dbReference type="PANTHER" id="PTHR11133:SF22">
    <property type="entry name" value="ALPHA-AMINOADIPIC SEMIALDEHYDE SYNTHASE, MITOCHONDRIAL"/>
    <property type="match status" value="1"/>
</dbReference>
<dbReference type="EMBL" id="BARS01009678">
    <property type="protein sequence ID" value="GAF78035.1"/>
    <property type="molecule type" value="Genomic_DNA"/>
</dbReference>
<evidence type="ECO:0000259" key="3">
    <source>
        <dbReference type="SMART" id="SM01002"/>
    </source>
</evidence>
<name>X0TPJ6_9ZZZZ</name>
<dbReference type="InterPro" id="IPR007698">
    <property type="entry name" value="AlaDH/PNT_NAD(H)-bd"/>
</dbReference>
<comment type="caution">
    <text evidence="4">The sequence shown here is derived from an EMBL/GenBank/DDBJ whole genome shotgun (WGS) entry which is preliminary data.</text>
</comment>
<evidence type="ECO:0000313" key="4">
    <source>
        <dbReference type="EMBL" id="GAF78035.1"/>
    </source>
</evidence>
<keyword evidence="2" id="KW-1133">Transmembrane helix</keyword>
<dbReference type="SMART" id="SM01002">
    <property type="entry name" value="AlaDh_PNT_C"/>
    <property type="match status" value="1"/>
</dbReference>
<evidence type="ECO:0000256" key="1">
    <source>
        <dbReference type="ARBA" id="ARBA00023002"/>
    </source>
</evidence>
<dbReference type="AlphaFoldDB" id="X0TPJ6"/>
<reference evidence="4" key="1">
    <citation type="journal article" date="2014" name="Front. Microbiol.">
        <title>High frequency of phylogenetically diverse reductive dehalogenase-homologous genes in deep subseafloor sedimentary metagenomes.</title>
        <authorList>
            <person name="Kawai M."/>
            <person name="Futagami T."/>
            <person name="Toyoda A."/>
            <person name="Takaki Y."/>
            <person name="Nishi S."/>
            <person name="Hori S."/>
            <person name="Arai W."/>
            <person name="Tsubouchi T."/>
            <person name="Morono Y."/>
            <person name="Uchiyama I."/>
            <person name="Ito T."/>
            <person name="Fujiyama A."/>
            <person name="Inagaki F."/>
            <person name="Takami H."/>
        </authorList>
    </citation>
    <scope>NUCLEOTIDE SEQUENCE</scope>
    <source>
        <strain evidence="4">Expedition CK06-06</strain>
    </source>
</reference>
<protein>
    <recommendedName>
        <fullName evidence="3">Alanine dehydrogenase/pyridine nucleotide transhydrogenase NAD(H)-binding domain-containing protein</fullName>
    </recommendedName>
</protein>
<dbReference type="Pfam" id="PF01262">
    <property type="entry name" value="AlaDh_PNT_C"/>
    <property type="match status" value="1"/>
</dbReference>
<evidence type="ECO:0000256" key="2">
    <source>
        <dbReference type="SAM" id="Phobius"/>
    </source>
</evidence>
<feature type="domain" description="Alanine dehydrogenase/pyridine nucleotide transhydrogenase NAD(H)-binding" evidence="3">
    <location>
        <begin position="71"/>
        <end position="259"/>
    </location>
</feature>
<dbReference type="GO" id="GO:0016491">
    <property type="term" value="F:oxidoreductase activity"/>
    <property type="evidence" value="ECO:0007669"/>
    <property type="project" value="UniProtKB-KW"/>
</dbReference>
<feature type="non-terminal residue" evidence="4">
    <location>
        <position position="317"/>
    </location>
</feature>
<dbReference type="PANTHER" id="PTHR11133">
    <property type="entry name" value="SACCHAROPINE DEHYDROGENASE"/>
    <property type="match status" value="1"/>
</dbReference>
<keyword evidence="1" id="KW-0560">Oxidoreductase</keyword>
<dbReference type="SUPFAM" id="SSF52283">
    <property type="entry name" value="Formate/glycerate dehydrogenase catalytic domain-like"/>
    <property type="match status" value="1"/>
</dbReference>
<dbReference type="Gene3D" id="3.40.50.720">
    <property type="entry name" value="NAD(P)-binding Rossmann-like Domain"/>
    <property type="match status" value="1"/>
</dbReference>
<keyword evidence="2" id="KW-0812">Transmembrane</keyword>
<organism evidence="4">
    <name type="scientific">marine sediment metagenome</name>
    <dbReference type="NCBI Taxonomy" id="412755"/>
    <lineage>
        <taxon>unclassified sequences</taxon>
        <taxon>metagenomes</taxon>
        <taxon>ecological metagenomes</taxon>
    </lineage>
</organism>
<sequence length="317" mass="36015">MELKCTLIDYEKIADEKNRRLVFFGRYAGLAGMIDTLWAFGQRMKWKGIMTPFSEVKRAIDYKDLGEIKEHFKQIGKKIELNGLSEPITPFVVGFAGYGNVSNGAQEILDILPVKEVGPRQLEAVYGNPSNNVVYKVVFKEKDMVEPISVEKEFDLQDYYDNPHLYRSIFQRYIRRLTILMNCIYWDNRYPRLITKKQLEEIYTGVQKLQVVGDISVDINGAIEFTEKSTNPGDPVFVYNPVRDDIIGGCNGEGVAVMAVDTLPCELPLESSQAFGESLMPFIPSIVKADYSVNFEMLNLPPEIKKAVILHHGKLTP</sequence>
<proteinExistence type="predicted"/>
<dbReference type="InterPro" id="IPR051168">
    <property type="entry name" value="AASS"/>
</dbReference>
<accession>X0TPJ6</accession>